<feature type="transmembrane region" description="Helical" evidence="6">
    <location>
        <begin position="318"/>
        <end position="337"/>
    </location>
</feature>
<feature type="transmembrane region" description="Helical" evidence="6">
    <location>
        <begin position="45"/>
        <end position="66"/>
    </location>
</feature>
<dbReference type="GO" id="GO:0005886">
    <property type="term" value="C:plasma membrane"/>
    <property type="evidence" value="ECO:0007669"/>
    <property type="project" value="UniProtKB-SubCell"/>
</dbReference>
<feature type="transmembrane region" description="Helical" evidence="6">
    <location>
        <begin position="273"/>
        <end position="297"/>
    </location>
</feature>
<evidence type="ECO:0000256" key="1">
    <source>
        <dbReference type="ARBA" id="ARBA00004651"/>
    </source>
</evidence>
<dbReference type="PANTHER" id="PTHR43370:SF1">
    <property type="entry name" value="GUANOSINE ABC TRANSPORTER PERMEASE PROTEIN NUPQ"/>
    <property type="match status" value="1"/>
</dbReference>
<dbReference type="Proteomes" id="UP001596099">
    <property type="component" value="Unassembled WGS sequence"/>
</dbReference>
<evidence type="ECO:0000256" key="3">
    <source>
        <dbReference type="ARBA" id="ARBA00022692"/>
    </source>
</evidence>
<comment type="caution">
    <text evidence="7">The sequence shown here is derived from an EMBL/GenBank/DDBJ whole genome shotgun (WGS) entry which is preliminary data.</text>
</comment>
<dbReference type="CDD" id="cd06580">
    <property type="entry name" value="TM_PBP1_transp_TpRbsC_like"/>
    <property type="match status" value="1"/>
</dbReference>
<comment type="subcellular location">
    <subcellularLocation>
        <location evidence="1">Cell membrane</location>
        <topology evidence="1">Multi-pass membrane protein</topology>
    </subcellularLocation>
</comment>
<evidence type="ECO:0000256" key="2">
    <source>
        <dbReference type="ARBA" id="ARBA00022475"/>
    </source>
</evidence>
<proteinExistence type="predicted"/>
<protein>
    <submittedName>
        <fullName evidence="7">ABC transporter permease</fullName>
    </submittedName>
</protein>
<dbReference type="Pfam" id="PF02653">
    <property type="entry name" value="BPD_transp_2"/>
    <property type="match status" value="1"/>
</dbReference>
<evidence type="ECO:0000256" key="6">
    <source>
        <dbReference type="SAM" id="Phobius"/>
    </source>
</evidence>
<feature type="transmembrane region" description="Helical" evidence="6">
    <location>
        <begin position="134"/>
        <end position="157"/>
    </location>
</feature>
<feature type="transmembrane region" description="Helical" evidence="6">
    <location>
        <begin position="104"/>
        <end position="127"/>
    </location>
</feature>
<keyword evidence="5 6" id="KW-0472">Membrane</keyword>
<keyword evidence="2" id="KW-1003">Cell membrane</keyword>
<feature type="transmembrane region" description="Helical" evidence="6">
    <location>
        <begin position="12"/>
        <end position="33"/>
    </location>
</feature>
<dbReference type="EMBL" id="JBHSQH010000008">
    <property type="protein sequence ID" value="MFC5973855.1"/>
    <property type="molecule type" value="Genomic_DNA"/>
</dbReference>
<evidence type="ECO:0000313" key="7">
    <source>
        <dbReference type="EMBL" id="MFC5973855.1"/>
    </source>
</evidence>
<reference evidence="7 8" key="1">
    <citation type="journal article" date="2019" name="Int. J. Syst. Evol. Microbiol.">
        <title>The Global Catalogue of Microorganisms (GCM) 10K type strain sequencing project: providing services to taxonomists for standard genome sequencing and annotation.</title>
        <authorList>
            <consortium name="The Broad Institute Genomics Platform"/>
            <consortium name="The Broad Institute Genome Sequencing Center for Infectious Disease"/>
            <person name="Wu L."/>
            <person name="Ma J."/>
        </authorList>
    </citation>
    <scope>NUCLEOTIDE SEQUENCE [LARGE SCALE GENOMIC DNA]</scope>
    <source>
        <strain evidence="7 8">CGMCC 1.12543</strain>
    </source>
</reference>
<dbReference type="RefSeq" id="WP_247421839.1">
    <property type="nucleotide sequence ID" value="NZ_JALLGW010000006.1"/>
</dbReference>
<organism evidence="7 8">
    <name type="scientific">Halomarina salina</name>
    <dbReference type="NCBI Taxonomy" id="1872699"/>
    <lineage>
        <taxon>Archaea</taxon>
        <taxon>Methanobacteriati</taxon>
        <taxon>Methanobacteriota</taxon>
        <taxon>Stenosarchaea group</taxon>
        <taxon>Halobacteria</taxon>
        <taxon>Halobacteriales</taxon>
        <taxon>Natronomonadaceae</taxon>
        <taxon>Halomarina</taxon>
    </lineage>
</organism>
<evidence type="ECO:0000256" key="5">
    <source>
        <dbReference type="ARBA" id="ARBA00023136"/>
    </source>
</evidence>
<keyword evidence="8" id="KW-1185">Reference proteome</keyword>
<feature type="transmembrane region" description="Helical" evidence="6">
    <location>
        <begin position="190"/>
        <end position="207"/>
    </location>
</feature>
<evidence type="ECO:0000256" key="4">
    <source>
        <dbReference type="ARBA" id="ARBA00022989"/>
    </source>
</evidence>
<accession>A0ABD5RUQ6</accession>
<dbReference type="AlphaFoldDB" id="A0ABD5RUQ6"/>
<sequence>MSGALVRYSDRYRLLLGSALAVLALGILSTTVFDLPVADILTVGFVERAIQASCPIALAAIGGLYAEKSGVFNIGLEGFMIFGAVNAAAVTFLLGGESPSQGDLWLGIAAATLVSVVLGVAFSVLLVRYEANQIVAGLAVWFVGLGFGPFVAVLLWGNRNSPGLASMADLTIPVLADLPVVGPILFDTSPLVWLTVLAAVAAWVLLYRTKYGYWVQAAGENPEALDTAGIDVARVRYVAVVFSAAMAGLGGAVLMAHAGSFTGTGDTMVNGRGWIAIVAYLFGNYNPLGAAAAALLFGGLDMLQIQFQTAGIELPNRLVNLFPYVAVIVVLTVWGSTRMPSAVGEHYESEE</sequence>
<gene>
    <name evidence="7" type="ORF">ACFPYI_21235</name>
</gene>
<name>A0ABD5RUQ6_9EURY</name>
<evidence type="ECO:0000313" key="8">
    <source>
        <dbReference type="Proteomes" id="UP001596099"/>
    </source>
</evidence>
<dbReference type="PANTHER" id="PTHR43370">
    <property type="entry name" value="SUGAR ABC TRANSPORTER INTEGRAL MEMBRANE PROTEIN-RELATED"/>
    <property type="match status" value="1"/>
</dbReference>
<feature type="transmembrane region" description="Helical" evidence="6">
    <location>
        <begin position="237"/>
        <end position="261"/>
    </location>
</feature>
<keyword evidence="3 6" id="KW-0812">Transmembrane</keyword>
<keyword evidence="4 6" id="KW-1133">Transmembrane helix</keyword>
<dbReference type="InterPro" id="IPR001851">
    <property type="entry name" value="ABC_transp_permease"/>
</dbReference>
<feature type="transmembrane region" description="Helical" evidence="6">
    <location>
        <begin position="78"/>
        <end position="98"/>
    </location>
</feature>